<reference evidence="2 3" key="1">
    <citation type="submission" date="2020-08" db="EMBL/GenBank/DDBJ databases">
        <title>Genomic Encyclopedia of Type Strains, Phase IV (KMG-IV): sequencing the most valuable type-strain genomes for metagenomic binning, comparative biology and taxonomic classification.</title>
        <authorList>
            <person name="Goeker M."/>
        </authorList>
    </citation>
    <scope>NUCLEOTIDE SEQUENCE [LARGE SCALE GENOMIC DNA]</scope>
    <source>
        <strain evidence="2 3">DSM 104969</strain>
    </source>
</reference>
<organism evidence="2 3">
    <name type="scientific">Dysgonomonas hofstadii</name>
    <dbReference type="NCBI Taxonomy" id="637886"/>
    <lineage>
        <taxon>Bacteria</taxon>
        <taxon>Pseudomonadati</taxon>
        <taxon>Bacteroidota</taxon>
        <taxon>Bacteroidia</taxon>
        <taxon>Bacteroidales</taxon>
        <taxon>Dysgonomonadaceae</taxon>
        <taxon>Dysgonomonas</taxon>
    </lineage>
</organism>
<protein>
    <submittedName>
        <fullName evidence="2">Cbb3-type cytochrome oxidase subunit 3</fullName>
    </submittedName>
</protein>
<evidence type="ECO:0000313" key="2">
    <source>
        <dbReference type="EMBL" id="MBB4036111.1"/>
    </source>
</evidence>
<evidence type="ECO:0000313" key="3">
    <source>
        <dbReference type="Proteomes" id="UP000555103"/>
    </source>
</evidence>
<dbReference type="Proteomes" id="UP000555103">
    <property type="component" value="Unassembled WGS sequence"/>
</dbReference>
<dbReference type="EMBL" id="JACIEP010000006">
    <property type="protein sequence ID" value="MBB4036111.1"/>
    <property type="molecule type" value="Genomic_DNA"/>
</dbReference>
<accession>A0A840CLW2</accession>
<sequence>MKKYANKTLLVMIAIIVICIIAIIYRVIDILSSTM</sequence>
<keyword evidence="3" id="KW-1185">Reference proteome</keyword>
<keyword evidence="1" id="KW-0812">Transmembrane</keyword>
<name>A0A840CLW2_9BACT</name>
<proteinExistence type="predicted"/>
<evidence type="ECO:0000256" key="1">
    <source>
        <dbReference type="SAM" id="Phobius"/>
    </source>
</evidence>
<keyword evidence="1" id="KW-1133">Transmembrane helix</keyword>
<comment type="caution">
    <text evidence="2">The sequence shown here is derived from an EMBL/GenBank/DDBJ whole genome shotgun (WGS) entry which is preliminary data.</text>
</comment>
<keyword evidence="1" id="KW-0472">Membrane</keyword>
<gene>
    <name evidence="2" type="ORF">GGR21_002012</name>
</gene>
<dbReference type="AlphaFoldDB" id="A0A840CLW2"/>
<feature type="transmembrane region" description="Helical" evidence="1">
    <location>
        <begin position="9"/>
        <end position="28"/>
    </location>
</feature>